<comment type="caution">
    <text evidence="1">The sequence shown here is derived from an EMBL/GenBank/DDBJ whole genome shotgun (WGS) entry which is preliminary data.</text>
</comment>
<dbReference type="EMBL" id="QSTW01000039">
    <property type="protein sequence ID" value="RGM84797.1"/>
    <property type="molecule type" value="Genomic_DNA"/>
</dbReference>
<organism evidence="1 2">
    <name type="scientific">Phocaeicola plebeius</name>
    <dbReference type="NCBI Taxonomy" id="310297"/>
    <lineage>
        <taxon>Bacteria</taxon>
        <taxon>Pseudomonadati</taxon>
        <taxon>Bacteroidota</taxon>
        <taxon>Bacteroidia</taxon>
        <taxon>Bacteroidales</taxon>
        <taxon>Bacteroidaceae</taxon>
        <taxon>Phocaeicola</taxon>
    </lineage>
</organism>
<reference evidence="1 2" key="1">
    <citation type="submission" date="2018-08" db="EMBL/GenBank/DDBJ databases">
        <title>A genome reference for cultivated species of the human gut microbiota.</title>
        <authorList>
            <person name="Zou Y."/>
            <person name="Xue W."/>
            <person name="Luo G."/>
        </authorList>
    </citation>
    <scope>NUCLEOTIDE SEQUENCE [LARGE SCALE GENOMIC DNA]</scope>
    <source>
        <strain evidence="1 2">OM06-2</strain>
    </source>
</reference>
<dbReference type="AlphaFoldDB" id="A0A3E4Z402"/>
<name>A0A3E4Z402_9BACT</name>
<protein>
    <submittedName>
        <fullName evidence="1">MarR family transcriptional regulator</fullName>
    </submittedName>
</protein>
<evidence type="ECO:0000313" key="2">
    <source>
        <dbReference type="Proteomes" id="UP000260814"/>
    </source>
</evidence>
<proteinExistence type="predicted"/>
<gene>
    <name evidence="1" type="ORF">DXB87_16910</name>
</gene>
<dbReference type="Proteomes" id="UP000260814">
    <property type="component" value="Unassembled WGS sequence"/>
</dbReference>
<accession>A0A3E4Z402</accession>
<sequence>METILAIAGIKSTGNYKTNIAETTREYIAEKTGISFRTVKSIVPRLMENADFIFDKIETRIKSPNRYYFKKDKENYFFVLNSFFSEVIDTKIKGLLLLIKSVCKQETNKYISEKTYKGELNHSELANKLGIDVKTLDKYLEKAIKEGQIKMIPKGLLILNKSIIPDFKGTDQSSRLYHIIYGWCLDNDVIPPDRNDKITQSANGQTKRNNPVLNAILCKTANMSDDEIRSLLTKRIVSKDITLEYIAKALNATIQKTETKPLNIVIA</sequence>
<evidence type="ECO:0000313" key="1">
    <source>
        <dbReference type="EMBL" id="RGM84797.1"/>
    </source>
</evidence>